<evidence type="ECO:0000313" key="8">
    <source>
        <dbReference type="Proteomes" id="UP000238007"/>
    </source>
</evidence>
<dbReference type="PANTHER" id="PTHR10465:SF0">
    <property type="entry name" value="SARCALUMENIN"/>
    <property type="match status" value="1"/>
</dbReference>
<evidence type="ECO:0000313" key="7">
    <source>
        <dbReference type="EMBL" id="PRY76380.1"/>
    </source>
</evidence>
<sequence length="725" mass="80333">MRSNITSDDTERRAESLLKACLSDENLNADTVLRQGDDLGKLHFNYNREVLGHLLGRLREAVALLSHDRVLALIEELDNLSIDVSLIGQVKAGKTALANALIGKPEMLPSDVNPWTSVVTSVHINTPKPAGKAAVFNFFTTQEWLNMVEVGGTLGETASRSGFDDEMDEMHVQIREMQQRTELRLGHNFALLMGGKHSFVGFSSEMLRKYVCLGDEGNGTLPDGRYADVTKSADIYIDSASYRVPTIIHDTPGVNDPFLMRETITLDSLTETDICVLVLSAQQSFSTVDVALLRTIRSMKKSSIVFFVNRIDELDNPTEQIPEIDNFIRDVLRAEELSPDIPIIFGSAAWAEMAVFGMSDSIGAASIDCLADLATKRLADQQGVDSAANPIGTLSHTMSKTSDLSGLFELRKLVEEKSISDIAFPHMSGITRRSLDIARTSKVFLQQVDETNWVTPPSFDMDAAIARLEIMQDEVTRSVAAETEAASNAMINKMSNAYQAFYDREQAALELQLSNTKSADGWTPQIESLRRSLIATYSDFGRETPPRVDAILADAVQQVQSLYNSALGNSVQLITVEPLETHSLKNPACLMRTMPLDITSNWLRGWLSKRAKRPSYIRKLRQLVAAEQRQTLEEIQTANVADFMSENNMLIDGFFEEHIHGLRTIAMLNDQQKRDEALQALGMEEKIKLRITKLTEIIAELTTTLDRLGLATAIAGENASREKAS</sequence>
<dbReference type="GO" id="GO:0016020">
    <property type="term" value="C:membrane"/>
    <property type="evidence" value="ECO:0007669"/>
    <property type="project" value="UniProtKB-SubCell"/>
</dbReference>
<dbReference type="OrthoDB" id="7927795at2"/>
<dbReference type="InterPro" id="IPR027417">
    <property type="entry name" value="P-loop_NTPase"/>
</dbReference>
<organism evidence="7 8">
    <name type="scientific">Yoonia maritima</name>
    <dbReference type="NCBI Taxonomy" id="1435347"/>
    <lineage>
        <taxon>Bacteria</taxon>
        <taxon>Pseudomonadati</taxon>
        <taxon>Pseudomonadota</taxon>
        <taxon>Alphaproteobacteria</taxon>
        <taxon>Rhodobacterales</taxon>
        <taxon>Paracoccaceae</taxon>
        <taxon>Yoonia</taxon>
    </lineage>
</organism>
<dbReference type="InterPro" id="IPR045063">
    <property type="entry name" value="Dynamin_N"/>
</dbReference>
<dbReference type="Pfam" id="PF00350">
    <property type="entry name" value="Dynamin_N"/>
    <property type="match status" value="1"/>
</dbReference>
<evidence type="ECO:0000256" key="5">
    <source>
        <dbReference type="ARBA" id="ARBA00023136"/>
    </source>
</evidence>
<dbReference type="Gene3D" id="3.40.50.300">
    <property type="entry name" value="P-loop containing nucleotide triphosphate hydrolases"/>
    <property type="match status" value="1"/>
</dbReference>
<dbReference type="GO" id="GO:0008053">
    <property type="term" value="P:mitochondrial fusion"/>
    <property type="evidence" value="ECO:0007669"/>
    <property type="project" value="TreeGrafter"/>
</dbReference>
<dbReference type="EMBL" id="PVTP01000009">
    <property type="protein sequence ID" value="PRY76380.1"/>
    <property type="molecule type" value="Genomic_DNA"/>
</dbReference>
<keyword evidence="4" id="KW-0342">GTP-binding</keyword>
<reference evidence="7 8" key="1">
    <citation type="submission" date="2018-03" db="EMBL/GenBank/DDBJ databases">
        <title>Genomic Encyclopedia of Archaeal and Bacterial Type Strains, Phase II (KMG-II): from individual species to whole genera.</title>
        <authorList>
            <person name="Goeker M."/>
        </authorList>
    </citation>
    <scope>NUCLEOTIDE SEQUENCE [LARGE SCALE GENOMIC DNA]</scope>
    <source>
        <strain evidence="7 8">DSM 101533</strain>
    </source>
</reference>
<feature type="domain" description="Dynamin N-terminal" evidence="6">
    <location>
        <begin position="85"/>
        <end position="309"/>
    </location>
</feature>
<evidence type="ECO:0000259" key="6">
    <source>
        <dbReference type="Pfam" id="PF00350"/>
    </source>
</evidence>
<dbReference type="PANTHER" id="PTHR10465">
    <property type="entry name" value="TRANSMEMBRANE GTPASE FZO1"/>
    <property type="match status" value="1"/>
</dbReference>
<protein>
    <submittedName>
        <fullName evidence="7">Dynamin family protein</fullName>
    </submittedName>
</protein>
<evidence type="ECO:0000256" key="2">
    <source>
        <dbReference type="ARBA" id="ARBA00022741"/>
    </source>
</evidence>
<dbReference type="GO" id="GO:0003924">
    <property type="term" value="F:GTPase activity"/>
    <property type="evidence" value="ECO:0007669"/>
    <property type="project" value="InterPro"/>
</dbReference>
<dbReference type="Proteomes" id="UP000238007">
    <property type="component" value="Unassembled WGS sequence"/>
</dbReference>
<accession>A0A2T0VXC5</accession>
<keyword evidence="3" id="KW-0378">Hydrolase</keyword>
<dbReference type="AlphaFoldDB" id="A0A2T0VXC5"/>
<dbReference type="InterPro" id="IPR027094">
    <property type="entry name" value="Mitofusin_fam"/>
</dbReference>
<keyword evidence="2" id="KW-0547">Nucleotide-binding</keyword>
<keyword evidence="5" id="KW-0472">Membrane</keyword>
<keyword evidence="8" id="KW-1185">Reference proteome</keyword>
<comment type="caution">
    <text evidence="7">The sequence shown here is derived from an EMBL/GenBank/DDBJ whole genome shotgun (WGS) entry which is preliminary data.</text>
</comment>
<evidence type="ECO:0000256" key="1">
    <source>
        <dbReference type="ARBA" id="ARBA00004370"/>
    </source>
</evidence>
<dbReference type="GO" id="GO:0005525">
    <property type="term" value="F:GTP binding"/>
    <property type="evidence" value="ECO:0007669"/>
    <property type="project" value="UniProtKB-KW"/>
</dbReference>
<gene>
    <name evidence="7" type="ORF">CLV80_109180</name>
</gene>
<name>A0A2T0VXC5_9RHOB</name>
<evidence type="ECO:0000256" key="3">
    <source>
        <dbReference type="ARBA" id="ARBA00022801"/>
    </source>
</evidence>
<proteinExistence type="predicted"/>
<dbReference type="SUPFAM" id="SSF52540">
    <property type="entry name" value="P-loop containing nucleoside triphosphate hydrolases"/>
    <property type="match status" value="1"/>
</dbReference>
<evidence type="ECO:0000256" key="4">
    <source>
        <dbReference type="ARBA" id="ARBA00023134"/>
    </source>
</evidence>
<comment type="subcellular location">
    <subcellularLocation>
        <location evidence="1">Membrane</location>
    </subcellularLocation>
</comment>